<dbReference type="GO" id="GO:0016020">
    <property type="term" value="C:membrane"/>
    <property type="evidence" value="ECO:0007669"/>
    <property type="project" value="UniProtKB-SubCell"/>
</dbReference>
<proteinExistence type="predicted"/>
<evidence type="ECO:0000256" key="5">
    <source>
        <dbReference type="ARBA" id="ARBA00022679"/>
    </source>
</evidence>
<evidence type="ECO:0000256" key="4">
    <source>
        <dbReference type="ARBA" id="ARBA00012483"/>
    </source>
</evidence>
<dbReference type="GO" id="GO:0061630">
    <property type="term" value="F:ubiquitin protein ligase activity"/>
    <property type="evidence" value="ECO:0007669"/>
    <property type="project" value="UniProtKB-EC"/>
</dbReference>
<comment type="pathway">
    <text evidence="3">Protein modification; protein ubiquitination.</text>
</comment>
<keyword evidence="8" id="KW-0863">Zinc-finger</keyword>
<dbReference type="InterPro" id="IPR044600">
    <property type="entry name" value="ATL1/ATL16-like"/>
</dbReference>
<evidence type="ECO:0000259" key="13">
    <source>
        <dbReference type="Pfam" id="PF13639"/>
    </source>
</evidence>
<keyword evidence="11" id="KW-1133">Transmembrane helix</keyword>
<dbReference type="AlphaFoldDB" id="A0AA42AUP1"/>
<dbReference type="PANTHER" id="PTHR46913:SF1">
    <property type="entry name" value="RING-H2 FINGER PROTEIN ATL16"/>
    <property type="match status" value="1"/>
</dbReference>
<keyword evidence="5" id="KW-0808">Transferase</keyword>
<evidence type="ECO:0000256" key="6">
    <source>
        <dbReference type="ARBA" id="ARBA00022692"/>
    </source>
</evidence>
<keyword evidence="6" id="KW-0812">Transmembrane</keyword>
<keyword evidence="10" id="KW-0862">Zinc</keyword>
<evidence type="ECO:0000256" key="1">
    <source>
        <dbReference type="ARBA" id="ARBA00000900"/>
    </source>
</evidence>
<comment type="subcellular location">
    <subcellularLocation>
        <location evidence="2">Membrane</location>
        <topology evidence="2">Single-pass membrane protein</topology>
    </subcellularLocation>
</comment>
<evidence type="ECO:0000256" key="12">
    <source>
        <dbReference type="ARBA" id="ARBA00023136"/>
    </source>
</evidence>
<keyword evidence="15" id="KW-1185">Reference proteome</keyword>
<dbReference type="EC" id="2.3.2.27" evidence="4"/>
<protein>
    <recommendedName>
        <fullName evidence="4">RING-type E3 ubiquitin transferase</fullName>
        <ecNumber evidence="4">2.3.2.27</ecNumber>
    </recommendedName>
</protein>
<dbReference type="Proteomes" id="UP001177140">
    <property type="component" value="Unassembled WGS sequence"/>
</dbReference>
<evidence type="ECO:0000256" key="8">
    <source>
        <dbReference type="ARBA" id="ARBA00022771"/>
    </source>
</evidence>
<evidence type="ECO:0000313" key="14">
    <source>
        <dbReference type="EMBL" id="MCL7041579.1"/>
    </source>
</evidence>
<dbReference type="InterPro" id="IPR001841">
    <property type="entry name" value="Znf_RING"/>
</dbReference>
<name>A0AA42AUP1_PAPNU</name>
<gene>
    <name evidence="14" type="ORF">MKW94_016106</name>
</gene>
<evidence type="ECO:0000313" key="15">
    <source>
        <dbReference type="Proteomes" id="UP001177140"/>
    </source>
</evidence>
<keyword evidence="12" id="KW-0472">Membrane</keyword>
<evidence type="ECO:0000256" key="7">
    <source>
        <dbReference type="ARBA" id="ARBA00022723"/>
    </source>
</evidence>
<dbReference type="Gene3D" id="3.30.40.10">
    <property type="entry name" value="Zinc/RING finger domain, C3HC4 (zinc finger)"/>
    <property type="match status" value="1"/>
</dbReference>
<keyword evidence="9" id="KW-0833">Ubl conjugation pathway</keyword>
<feature type="domain" description="RING-type" evidence="13">
    <location>
        <begin position="2"/>
        <end position="37"/>
    </location>
</feature>
<dbReference type="PANTHER" id="PTHR46913">
    <property type="entry name" value="RING-H2 FINGER PROTEIN ATL16"/>
    <property type="match status" value="1"/>
</dbReference>
<reference evidence="14" key="1">
    <citation type="submission" date="2022-03" db="EMBL/GenBank/DDBJ databases">
        <title>A functionally conserved STORR gene fusion in Papaver species that diverged 16.8 million years ago.</title>
        <authorList>
            <person name="Catania T."/>
        </authorList>
    </citation>
    <scope>NUCLEOTIDE SEQUENCE</scope>
    <source>
        <strain evidence="14">S-191538</strain>
    </source>
</reference>
<sequence length="49" mass="5647">MFEDEEKVKILPNCKHCYHPECVDAWLVTHSSCPLCRSSLEKSLNTDLP</sequence>
<accession>A0AA42AUP1</accession>
<keyword evidence="7" id="KW-0479">Metal-binding</keyword>
<evidence type="ECO:0000256" key="11">
    <source>
        <dbReference type="ARBA" id="ARBA00022989"/>
    </source>
</evidence>
<dbReference type="GO" id="GO:0008270">
    <property type="term" value="F:zinc ion binding"/>
    <property type="evidence" value="ECO:0007669"/>
    <property type="project" value="UniProtKB-KW"/>
</dbReference>
<evidence type="ECO:0000256" key="9">
    <source>
        <dbReference type="ARBA" id="ARBA00022786"/>
    </source>
</evidence>
<dbReference type="SUPFAM" id="SSF57850">
    <property type="entry name" value="RING/U-box"/>
    <property type="match status" value="1"/>
</dbReference>
<evidence type="ECO:0000256" key="3">
    <source>
        <dbReference type="ARBA" id="ARBA00004906"/>
    </source>
</evidence>
<organism evidence="14 15">
    <name type="scientific">Papaver nudicaule</name>
    <name type="common">Iceland poppy</name>
    <dbReference type="NCBI Taxonomy" id="74823"/>
    <lineage>
        <taxon>Eukaryota</taxon>
        <taxon>Viridiplantae</taxon>
        <taxon>Streptophyta</taxon>
        <taxon>Embryophyta</taxon>
        <taxon>Tracheophyta</taxon>
        <taxon>Spermatophyta</taxon>
        <taxon>Magnoliopsida</taxon>
        <taxon>Ranunculales</taxon>
        <taxon>Papaveraceae</taxon>
        <taxon>Papaveroideae</taxon>
        <taxon>Papaver</taxon>
    </lineage>
</organism>
<evidence type="ECO:0000256" key="2">
    <source>
        <dbReference type="ARBA" id="ARBA00004167"/>
    </source>
</evidence>
<dbReference type="InterPro" id="IPR013083">
    <property type="entry name" value="Znf_RING/FYVE/PHD"/>
</dbReference>
<evidence type="ECO:0000256" key="10">
    <source>
        <dbReference type="ARBA" id="ARBA00022833"/>
    </source>
</evidence>
<comment type="catalytic activity">
    <reaction evidence="1">
        <text>S-ubiquitinyl-[E2 ubiquitin-conjugating enzyme]-L-cysteine + [acceptor protein]-L-lysine = [E2 ubiquitin-conjugating enzyme]-L-cysteine + N(6)-ubiquitinyl-[acceptor protein]-L-lysine.</text>
        <dbReference type="EC" id="2.3.2.27"/>
    </reaction>
</comment>
<dbReference type="EMBL" id="JAJJMA010225149">
    <property type="protein sequence ID" value="MCL7041579.1"/>
    <property type="molecule type" value="Genomic_DNA"/>
</dbReference>
<comment type="caution">
    <text evidence="14">The sequence shown here is derived from an EMBL/GenBank/DDBJ whole genome shotgun (WGS) entry which is preliminary data.</text>
</comment>
<dbReference type="GO" id="GO:0016567">
    <property type="term" value="P:protein ubiquitination"/>
    <property type="evidence" value="ECO:0007669"/>
    <property type="project" value="InterPro"/>
</dbReference>
<dbReference type="Pfam" id="PF13639">
    <property type="entry name" value="zf-RING_2"/>
    <property type="match status" value="1"/>
</dbReference>